<keyword evidence="8 14" id="KW-0067">ATP-binding</keyword>
<dbReference type="SUPFAM" id="SSF81665">
    <property type="entry name" value="Calcium ATPase, transmembrane domain M"/>
    <property type="match status" value="1"/>
</dbReference>
<keyword evidence="3" id="KW-0813">Transport</keyword>
<comment type="similarity">
    <text evidence="2 14">Belongs to the cation transport ATPase (P-type) (TC 3.A.3) family. Type IB subfamily.</text>
</comment>
<dbReference type="InterPro" id="IPR027256">
    <property type="entry name" value="P-typ_ATPase_IB"/>
</dbReference>
<evidence type="ECO:0000256" key="4">
    <source>
        <dbReference type="ARBA" id="ARBA00022553"/>
    </source>
</evidence>
<dbReference type="InterPro" id="IPR059000">
    <property type="entry name" value="ATPase_P-type_domA"/>
</dbReference>
<evidence type="ECO:0000313" key="17">
    <source>
        <dbReference type="Proteomes" id="UP001597451"/>
    </source>
</evidence>
<dbReference type="PRINTS" id="PR00119">
    <property type="entry name" value="CATATPASE"/>
</dbReference>
<keyword evidence="17" id="KW-1185">Reference proteome</keyword>
<dbReference type="InterPro" id="IPR051949">
    <property type="entry name" value="Cation_Transport_ATPase"/>
</dbReference>
<feature type="transmembrane region" description="Helical" evidence="14">
    <location>
        <begin position="559"/>
        <end position="579"/>
    </location>
</feature>
<feature type="domain" description="P-type ATPase A" evidence="15">
    <location>
        <begin position="107"/>
        <end position="208"/>
    </location>
</feature>
<feature type="transmembrane region" description="Helical" evidence="14">
    <location>
        <begin position="255"/>
        <end position="282"/>
    </location>
</feature>
<dbReference type="Gene3D" id="3.40.1110.10">
    <property type="entry name" value="Calcium-transporting ATPase, cytoplasmic domain N"/>
    <property type="match status" value="1"/>
</dbReference>
<dbReference type="InterPro" id="IPR036412">
    <property type="entry name" value="HAD-like_sf"/>
</dbReference>
<dbReference type="Pfam" id="PF00702">
    <property type="entry name" value="Hydrolase"/>
    <property type="match status" value="1"/>
</dbReference>
<evidence type="ECO:0000256" key="3">
    <source>
        <dbReference type="ARBA" id="ARBA00022448"/>
    </source>
</evidence>
<evidence type="ECO:0000256" key="7">
    <source>
        <dbReference type="ARBA" id="ARBA00022741"/>
    </source>
</evidence>
<organism evidence="16 17">
    <name type="scientific">Oceanobacillus kapialis</name>
    <dbReference type="NCBI Taxonomy" id="481353"/>
    <lineage>
        <taxon>Bacteria</taxon>
        <taxon>Bacillati</taxon>
        <taxon>Bacillota</taxon>
        <taxon>Bacilli</taxon>
        <taxon>Bacillales</taxon>
        <taxon>Bacillaceae</taxon>
        <taxon>Oceanobacillus</taxon>
    </lineage>
</organism>
<evidence type="ECO:0000256" key="5">
    <source>
        <dbReference type="ARBA" id="ARBA00022692"/>
    </source>
</evidence>
<keyword evidence="14" id="KW-1003">Cell membrane</keyword>
<dbReference type="PANTHER" id="PTHR43079:SF1">
    <property type="entry name" value="CADMIUM_ZINC-TRANSPORTING ATPASE HMA1, CHLOROPLASTIC-RELATED"/>
    <property type="match status" value="1"/>
</dbReference>
<dbReference type="InterPro" id="IPR018303">
    <property type="entry name" value="ATPase_P-typ_P_site"/>
</dbReference>
<dbReference type="PROSITE" id="PS00154">
    <property type="entry name" value="ATPASE_E1_E2"/>
    <property type="match status" value="1"/>
</dbReference>
<dbReference type="SFLD" id="SFLDS00003">
    <property type="entry name" value="Haloacid_Dehalogenase"/>
    <property type="match status" value="1"/>
</dbReference>
<dbReference type="CDD" id="cd07551">
    <property type="entry name" value="P-type_ATPase_HM_ZosA_PfeT-like"/>
    <property type="match status" value="1"/>
</dbReference>
<sequence length="609" mass="65230">MIAALVAGVFILIGWGLSVKTSSPIVDVLFITAFIIGGFAKAKEGITETIKDKTLNVELLMLLAAIGAAVIGYWLEGAILIFIFSLSGALETYAMNKSSDELSALMSLTPETARVLRNGKEESILAKDLQIGDTILVKPGELMPADGVVIKGKTSVNESAITGESMPVRKGEKEEVLASTVNLNGVVHVKVTKTNEQTLFQKIIKLVQSAQEEKPPAHLFIERVENYYVIAVLTASGLMMFLPHFLLGWSWNETIYRALVLLVVASPCALVASTMPAILSAISKGARKGMLFKGGVHLEGLASLSAIAFDKTGTLTTGKPEVTDIVASDGWDPKQILQIAVSIEHYSNHPLASAIMRKAKDEKVDVLEAEEIKDNPGWGIEGLVSGKHYKIGKADFVGTESTETFLNTVTLKSAGKTIVFVKSEQGIIGALALKDAVRTDAKKAIEDLNAAGVETYMLTGDSEETAREIALEVGVTSYKAECLPDQKLDEIKKLTKNYQRVAMVGDGINDTPALATAHVGIAMGAGTDAALETANVVIVNNDLRSIPYTIKLSKKMNRIIKQNMVFSIAVIVALIASNFMQNLSLPLGVIGHEGSTILVILNGLRMLRG</sequence>
<gene>
    <name evidence="16" type="ORF">ACFSUN_14615</name>
</gene>
<name>A0ABW5Q3Z0_9BACI</name>
<dbReference type="InterPro" id="IPR023299">
    <property type="entry name" value="ATPase_P-typ_cyto_dom_N"/>
</dbReference>
<dbReference type="NCBIfam" id="TIGR01494">
    <property type="entry name" value="ATPase_P-type"/>
    <property type="match status" value="1"/>
</dbReference>
<dbReference type="PRINTS" id="PR00941">
    <property type="entry name" value="CDATPASE"/>
</dbReference>
<keyword evidence="13 14" id="KW-0472">Membrane</keyword>
<evidence type="ECO:0000259" key="15">
    <source>
        <dbReference type="Pfam" id="PF00122"/>
    </source>
</evidence>
<dbReference type="Gene3D" id="2.70.150.10">
    <property type="entry name" value="Calcium-transporting ATPase, cytoplasmic transduction domain A"/>
    <property type="match status" value="1"/>
</dbReference>
<dbReference type="NCBIfam" id="TIGR01525">
    <property type="entry name" value="ATPase-IB_hvy"/>
    <property type="match status" value="1"/>
</dbReference>
<accession>A0ABW5Q3Z0</accession>
<dbReference type="PANTHER" id="PTHR43079">
    <property type="entry name" value="PROBABLE CADMIUM/ZINC-TRANSPORTING ATPASE HMA1"/>
    <property type="match status" value="1"/>
</dbReference>
<dbReference type="InterPro" id="IPR044492">
    <property type="entry name" value="P_typ_ATPase_HD_dom"/>
</dbReference>
<evidence type="ECO:0000256" key="11">
    <source>
        <dbReference type="ARBA" id="ARBA00022989"/>
    </source>
</evidence>
<evidence type="ECO:0000256" key="9">
    <source>
        <dbReference type="ARBA" id="ARBA00022842"/>
    </source>
</evidence>
<feature type="transmembrane region" description="Helical" evidence="14">
    <location>
        <begin position="227"/>
        <end position="249"/>
    </location>
</feature>
<dbReference type="InterPro" id="IPR023298">
    <property type="entry name" value="ATPase_P-typ_TM_dom_sf"/>
</dbReference>
<evidence type="ECO:0000256" key="8">
    <source>
        <dbReference type="ARBA" id="ARBA00022840"/>
    </source>
</evidence>
<protein>
    <submittedName>
        <fullName evidence="16">Heavy metal translocating P-type ATPase</fullName>
    </submittedName>
</protein>
<reference evidence="17" key="1">
    <citation type="journal article" date="2019" name="Int. J. Syst. Evol. Microbiol.">
        <title>The Global Catalogue of Microorganisms (GCM) 10K type strain sequencing project: providing services to taxonomists for standard genome sequencing and annotation.</title>
        <authorList>
            <consortium name="The Broad Institute Genomics Platform"/>
            <consortium name="The Broad Institute Genome Sequencing Center for Infectious Disease"/>
            <person name="Wu L."/>
            <person name="Ma J."/>
        </authorList>
    </citation>
    <scope>NUCLEOTIDE SEQUENCE [LARGE SCALE GENOMIC DNA]</scope>
    <source>
        <strain evidence="17">TISTR 1858</strain>
    </source>
</reference>
<proteinExistence type="inferred from homology"/>
<keyword evidence="11 14" id="KW-1133">Transmembrane helix</keyword>
<dbReference type="SFLD" id="SFLDF00027">
    <property type="entry name" value="p-type_atpase"/>
    <property type="match status" value="1"/>
</dbReference>
<keyword evidence="7 14" id="KW-0547">Nucleotide-binding</keyword>
<dbReference type="InterPro" id="IPR008250">
    <property type="entry name" value="ATPase_P-typ_transduc_dom_A_sf"/>
</dbReference>
<keyword evidence="12" id="KW-0406">Ion transport</keyword>
<dbReference type="EMBL" id="JBHUMX010000041">
    <property type="protein sequence ID" value="MFD2630017.1"/>
    <property type="molecule type" value="Genomic_DNA"/>
</dbReference>
<evidence type="ECO:0000256" key="10">
    <source>
        <dbReference type="ARBA" id="ARBA00022967"/>
    </source>
</evidence>
<evidence type="ECO:0000313" key="16">
    <source>
        <dbReference type="EMBL" id="MFD2630017.1"/>
    </source>
</evidence>
<dbReference type="SUPFAM" id="SSF56784">
    <property type="entry name" value="HAD-like"/>
    <property type="match status" value="1"/>
</dbReference>
<dbReference type="InterPro" id="IPR001757">
    <property type="entry name" value="P_typ_ATPase"/>
</dbReference>
<dbReference type="RefSeq" id="WP_379563534.1">
    <property type="nucleotide sequence ID" value="NZ_JBHUMX010000041.1"/>
</dbReference>
<keyword evidence="4" id="KW-0597">Phosphoprotein</keyword>
<dbReference type="SUPFAM" id="SSF81653">
    <property type="entry name" value="Calcium ATPase, transduction domain A"/>
    <property type="match status" value="1"/>
</dbReference>
<comment type="caution">
    <text evidence="16">The sequence shown here is derived from an EMBL/GenBank/DDBJ whole genome shotgun (WGS) entry which is preliminary data.</text>
</comment>
<dbReference type="Proteomes" id="UP001597451">
    <property type="component" value="Unassembled WGS sequence"/>
</dbReference>
<dbReference type="PROSITE" id="PS01229">
    <property type="entry name" value="COF_2"/>
    <property type="match status" value="1"/>
</dbReference>
<evidence type="ECO:0000256" key="1">
    <source>
        <dbReference type="ARBA" id="ARBA00004141"/>
    </source>
</evidence>
<dbReference type="SFLD" id="SFLDG00002">
    <property type="entry name" value="C1.7:_P-type_atpase_like"/>
    <property type="match status" value="1"/>
</dbReference>
<dbReference type="Gene3D" id="3.40.50.1000">
    <property type="entry name" value="HAD superfamily/HAD-like"/>
    <property type="match status" value="1"/>
</dbReference>
<keyword evidence="9" id="KW-0460">Magnesium</keyword>
<evidence type="ECO:0000256" key="13">
    <source>
        <dbReference type="ARBA" id="ARBA00023136"/>
    </source>
</evidence>
<dbReference type="Pfam" id="PF00122">
    <property type="entry name" value="E1-E2_ATPase"/>
    <property type="match status" value="1"/>
</dbReference>
<evidence type="ECO:0000256" key="2">
    <source>
        <dbReference type="ARBA" id="ARBA00006024"/>
    </source>
</evidence>
<evidence type="ECO:0000256" key="6">
    <source>
        <dbReference type="ARBA" id="ARBA00022723"/>
    </source>
</evidence>
<dbReference type="NCBIfam" id="TIGR01512">
    <property type="entry name" value="ATPase-IB2_Cd"/>
    <property type="match status" value="1"/>
</dbReference>
<dbReference type="NCBIfam" id="TIGR01511">
    <property type="entry name" value="ATPase-IB1_Cu"/>
    <property type="match status" value="1"/>
</dbReference>
<keyword evidence="6 14" id="KW-0479">Metal-binding</keyword>
<evidence type="ECO:0000256" key="14">
    <source>
        <dbReference type="RuleBase" id="RU362081"/>
    </source>
</evidence>
<evidence type="ECO:0000256" key="12">
    <source>
        <dbReference type="ARBA" id="ARBA00023065"/>
    </source>
</evidence>
<keyword evidence="10" id="KW-1278">Translocase</keyword>
<dbReference type="InterPro" id="IPR023214">
    <property type="entry name" value="HAD_sf"/>
</dbReference>
<comment type="caution">
    <text evidence="14">Lacks conserved residue(s) required for the propagation of feature annotation.</text>
</comment>
<keyword evidence="5 14" id="KW-0812">Transmembrane</keyword>
<comment type="subcellular location">
    <subcellularLocation>
        <location evidence="14">Cell membrane</location>
    </subcellularLocation>
    <subcellularLocation>
        <location evidence="1">Membrane</location>
        <topology evidence="1">Multi-pass membrane protein</topology>
    </subcellularLocation>
</comment>